<evidence type="ECO:0000313" key="1">
    <source>
        <dbReference type="EMBL" id="KAJ3476068.1"/>
    </source>
</evidence>
<sequence>MFHWLAQLRTSCSFEHLLLQWGYDDDDHPIDLKPGPVRPVPENITLEWARTLKTLSLDFMDNDVDPPYVSTLISKLVKTCSHLHTIRLEMDSDRYGVLEQLPDVLPALESLQQFAFCIGESFEQTIQYEEDLELWKAVDRIFAEPEKLSKMEYFEVMWYIDGTLKEQEKGETSTVGDGESTSGHLGVGVDLLKGRFADWNQTKLLTSIFPCLSARGILWFSLAELGRMKGGGSFYALKIAPEISSPSWSPLYRNSLLNDNWHPEY</sequence>
<dbReference type="EMBL" id="JANAWD010000757">
    <property type="protein sequence ID" value="KAJ3476068.1"/>
    <property type="molecule type" value="Genomic_DNA"/>
</dbReference>
<organism evidence="1 2">
    <name type="scientific">Meripilus lineatus</name>
    <dbReference type="NCBI Taxonomy" id="2056292"/>
    <lineage>
        <taxon>Eukaryota</taxon>
        <taxon>Fungi</taxon>
        <taxon>Dikarya</taxon>
        <taxon>Basidiomycota</taxon>
        <taxon>Agaricomycotina</taxon>
        <taxon>Agaricomycetes</taxon>
        <taxon>Polyporales</taxon>
        <taxon>Meripilaceae</taxon>
        <taxon>Meripilus</taxon>
    </lineage>
</organism>
<name>A0AAD5UT92_9APHY</name>
<reference evidence="1" key="1">
    <citation type="submission" date="2022-07" db="EMBL/GenBank/DDBJ databases">
        <title>Genome Sequence of Physisporinus lineatus.</title>
        <authorList>
            <person name="Buettner E."/>
        </authorList>
    </citation>
    <scope>NUCLEOTIDE SEQUENCE</scope>
    <source>
        <strain evidence="1">VT162</strain>
    </source>
</reference>
<keyword evidence="2" id="KW-1185">Reference proteome</keyword>
<proteinExistence type="predicted"/>
<evidence type="ECO:0000313" key="2">
    <source>
        <dbReference type="Proteomes" id="UP001212997"/>
    </source>
</evidence>
<gene>
    <name evidence="1" type="ORF">NLI96_g11414</name>
</gene>
<protein>
    <submittedName>
        <fullName evidence="1">Uncharacterized protein</fullName>
    </submittedName>
</protein>
<accession>A0AAD5UT92</accession>
<dbReference type="Proteomes" id="UP001212997">
    <property type="component" value="Unassembled WGS sequence"/>
</dbReference>
<dbReference type="AlphaFoldDB" id="A0AAD5UT92"/>
<comment type="caution">
    <text evidence="1">The sequence shown here is derived from an EMBL/GenBank/DDBJ whole genome shotgun (WGS) entry which is preliminary data.</text>
</comment>